<accession>A0ABQ9E766</accession>
<comment type="caution">
    <text evidence="2">The sequence shown here is derived from an EMBL/GenBank/DDBJ whole genome shotgun (WGS) entry which is preliminary data.</text>
</comment>
<dbReference type="Proteomes" id="UP001217089">
    <property type="component" value="Unassembled WGS sequence"/>
</dbReference>
<sequence>MSATVLHFGDIVSLYAEGSVSGFISTLGYLKSNFVQQTMWVYIVENEGEPSIIRHDIDLLYLCVKSRKSSNIGLHPPDSYLYGLSSVILQNLCAYSKTNRKKSGVGNENCYETSFGDFDHISIKGILKKGREVERSSLIVYIIKHWMQVGLESSWECVIISKSFTEYQQGRQLYHCCLNQIAHKSKPECIVTCSFKANTDTHSPLVNRGGDVSCQLFLGHFWDQFWAQFLAHS</sequence>
<evidence type="ECO:0000259" key="1">
    <source>
        <dbReference type="Pfam" id="PF08709"/>
    </source>
</evidence>
<name>A0ABQ9E766_TEGGR</name>
<dbReference type="EMBL" id="JARBDR010000918">
    <property type="protein sequence ID" value="KAJ8301194.1"/>
    <property type="molecule type" value="Genomic_DNA"/>
</dbReference>
<protein>
    <recommendedName>
        <fullName evidence="1">Inositol 1,4,5-trisphosphate/ryanodine receptor domain-containing protein</fullName>
    </recommendedName>
</protein>
<feature type="domain" description="Inositol 1,4,5-trisphosphate/ryanodine receptor" evidence="1">
    <location>
        <begin position="4"/>
        <end position="34"/>
    </location>
</feature>
<reference evidence="2 3" key="1">
    <citation type="submission" date="2022-12" db="EMBL/GenBank/DDBJ databases">
        <title>Chromosome-level genome of Tegillarca granosa.</title>
        <authorList>
            <person name="Kim J."/>
        </authorList>
    </citation>
    <scope>NUCLEOTIDE SEQUENCE [LARGE SCALE GENOMIC DNA]</scope>
    <source>
        <strain evidence="2">Teg-2019</strain>
        <tissue evidence="2">Adductor muscle</tissue>
    </source>
</reference>
<evidence type="ECO:0000313" key="3">
    <source>
        <dbReference type="Proteomes" id="UP001217089"/>
    </source>
</evidence>
<keyword evidence="3" id="KW-1185">Reference proteome</keyword>
<dbReference type="Pfam" id="PF08709">
    <property type="entry name" value="Ins145_P3_rec"/>
    <property type="match status" value="1"/>
</dbReference>
<dbReference type="InterPro" id="IPR014821">
    <property type="entry name" value="Ins145_P3_rcpt"/>
</dbReference>
<gene>
    <name evidence="2" type="ORF">KUTeg_020181</name>
</gene>
<proteinExistence type="predicted"/>
<dbReference type="Gene3D" id="2.80.10.50">
    <property type="match status" value="1"/>
</dbReference>
<evidence type="ECO:0000313" key="2">
    <source>
        <dbReference type="EMBL" id="KAJ8301194.1"/>
    </source>
</evidence>
<organism evidence="2 3">
    <name type="scientific">Tegillarca granosa</name>
    <name type="common">Malaysian cockle</name>
    <name type="synonym">Anadara granosa</name>
    <dbReference type="NCBI Taxonomy" id="220873"/>
    <lineage>
        <taxon>Eukaryota</taxon>
        <taxon>Metazoa</taxon>
        <taxon>Spiralia</taxon>
        <taxon>Lophotrochozoa</taxon>
        <taxon>Mollusca</taxon>
        <taxon>Bivalvia</taxon>
        <taxon>Autobranchia</taxon>
        <taxon>Pteriomorphia</taxon>
        <taxon>Arcoida</taxon>
        <taxon>Arcoidea</taxon>
        <taxon>Arcidae</taxon>
        <taxon>Tegillarca</taxon>
    </lineage>
</organism>